<dbReference type="Pfam" id="PF11154">
    <property type="entry name" value="DUF2934"/>
    <property type="match status" value="1"/>
</dbReference>
<dbReference type="EMBL" id="WNJL01000035">
    <property type="protein sequence ID" value="NDU42909.1"/>
    <property type="molecule type" value="Genomic_DNA"/>
</dbReference>
<name>A0A845U9S6_9PROT</name>
<gene>
    <name evidence="1" type="ORF">GL267_09765</name>
</gene>
<evidence type="ECO:0000313" key="1">
    <source>
        <dbReference type="EMBL" id="NDU42909.1"/>
    </source>
</evidence>
<comment type="caution">
    <text evidence="1">The sequence shown here is derived from an EMBL/GenBank/DDBJ whole genome shotgun (WGS) entry which is preliminary data.</text>
</comment>
<proteinExistence type="predicted"/>
<dbReference type="InterPro" id="IPR021327">
    <property type="entry name" value="DUF2934"/>
</dbReference>
<reference evidence="1" key="1">
    <citation type="submission" date="2019-11" db="EMBL/GenBank/DDBJ databases">
        <title>Acidithiobacillus ferrianus sp. nov.: a facultatively anaerobic and extremely acidophilic chemolithoautotroph.</title>
        <authorList>
            <person name="Norris P.R."/>
            <person name="Falagan C."/>
            <person name="Moya-Beltran A."/>
            <person name="Castro M."/>
            <person name="Quatrini R."/>
            <person name="Johnson D.B."/>
        </authorList>
    </citation>
    <scope>NUCLEOTIDE SEQUENCE [LARGE SCALE GENOMIC DNA]</scope>
    <source>
        <strain evidence="1">MG</strain>
    </source>
</reference>
<accession>A0A845U9S6</accession>
<dbReference type="RefSeq" id="WP_163098317.1">
    <property type="nucleotide sequence ID" value="NZ_JBFRXQ010000004.1"/>
</dbReference>
<dbReference type="AlphaFoldDB" id="A0A845U9S6"/>
<organism evidence="1">
    <name type="scientific">Acidithiobacillus ferrianus</name>
    <dbReference type="NCBI Taxonomy" id="2678518"/>
    <lineage>
        <taxon>Bacteria</taxon>
        <taxon>Pseudomonadati</taxon>
        <taxon>Pseudomonadota</taxon>
        <taxon>Acidithiobacillia</taxon>
        <taxon>Acidithiobacillales</taxon>
        <taxon>Acidithiobacillaceae</taxon>
        <taxon>Acidithiobacillus</taxon>
    </lineage>
</organism>
<sequence>MAFIKTSHFGCILWFGHVRPSQSTRRPRIAEATYFIAERGGFTGDGETCWLEAEREIDRMLGAETDSPFLPD</sequence>
<protein>
    <submittedName>
        <fullName evidence="1">DUF2934 domain-containing protein</fullName>
    </submittedName>
</protein>